<name>A0A7W5E855_9BURK</name>
<dbReference type="EMBL" id="JACHXS010000002">
    <property type="protein sequence ID" value="MBB3220341.1"/>
    <property type="molecule type" value="Genomic_DNA"/>
</dbReference>
<sequence>MSVTGVEEMFQKNWCLSPVLFLNSYIGDAGSLVEFALAPQVNGIRRRAHSLHAC</sequence>
<gene>
    <name evidence="1" type="ORF">FHS02_001140</name>
</gene>
<reference evidence="1 2" key="1">
    <citation type="submission" date="2020-08" db="EMBL/GenBank/DDBJ databases">
        <title>Genomic Encyclopedia of Type Strains, Phase III (KMG-III): the genomes of soil and plant-associated and newly described type strains.</title>
        <authorList>
            <person name="Whitman W."/>
        </authorList>
    </citation>
    <scope>NUCLEOTIDE SEQUENCE [LARGE SCALE GENOMIC DNA]</scope>
    <source>
        <strain evidence="1 2">CECT 7753</strain>
    </source>
</reference>
<organism evidence="1 2">
    <name type="scientific">Pseudoduganella umbonata</name>
    <dbReference type="NCBI Taxonomy" id="864828"/>
    <lineage>
        <taxon>Bacteria</taxon>
        <taxon>Pseudomonadati</taxon>
        <taxon>Pseudomonadota</taxon>
        <taxon>Betaproteobacteria</taxon>
        <taxon>Burkholderiales</taxon>
        <taxon>Oxalobacteraceae</taxon>
        <taxon>Telluria group</taxon>
        <taxon>Pseudoduganella</taxon>
    </lineage>
</organism>
<protein>
    <submittedName>
        <fullName evidence="1">Uncharacterized protein</fullName>
    </submittedName>
</protein>
<comment type="caution">
    <text evidence="1">The sequence shown here is derived from an EMBL/GenBank/DDBJ whole genome shotgun (WGS) entry which is preliminary data.</text>
</comment>
<accession>A0A7W5E855</accession>
<evidence type="ECO:0000313" key="1">
    <source>
        <dbReference type="EMBL" id="MBB3220341.1"/>
    </source>
</evidence>
<dbReference type="Proteomes" id="UP000584325">
    <property type="component" value="Unassembled WGS sequence"/>
</dbReference>
<dbReference type="RefSeq" id="WP_175424854.1">
    <property type="nucleotide sequence ID" value="NZ_CP040017.1"/>
</dbReference>
<dbReference type="AlphaFoldDB" id="A0A7W5E855"/>
<proteinExistence type="predicted"/>
<evidence type="ECO:0000313" key="2">
    <source>
        <dbReference type="Proteomes" id="UP000584325"/>
    </source>
</evidence>